<proteinExistence type="predicted"/>
<organism evidence="2 3">
    <name type="scientific">Streptomyces cavourensis</name>
    <dbReference type="NCBI Taxonomy" id="67258"/>
    <lineage>
        <taxon>Bacteria</taxon>
        <taxon>Bacillati</taxon>
        <taxon>Actinomycetota</taxon>
        <taxon>Actinomycetes</taxon>
        <taxon>Kitasatosporales</taxon>
        <taxon>Streptomycetaceae</taxon>
        <taxon>Streptomyces</taxon>
    </lineage>
</organism>
<name>A0ABY5FIZ1_9ACTN</name>
<sequence length="72" mass="7992">MNSEELQVFQDRYETAVREGDTAVLARVCEGKHGRWGRICVQNTGHETRTPHWGLTPDGAPVAWIGSAPDDD</sequence>
<keyword evidence="2" id="KW-0614">Plasmid</keyword>
<reference evidence="2" key="1">
    <citation type="submission" date="2022-07" db="EMBL/GenBank/DDBJ databases">
        <title>Genomic of Streptomyces cavourensis F2.</title>
        <authorList>
            <person name="Hu S."/>
            <person name="Liang W."/>
        </authorList>
    </citation>
    <scope>NUCLEOTIDE SEQUENCE</scope>
    <source>
        <strain evidence="2">F2</strain>
        <plasmid evidence="2">unnamed</plasmid>
    </source>
</reference>
<evidence type="ECO:0000313" key="2">
    <source>
        <dbReference type="EMBL" id="UTR83654.1"/>
    </source>
</evidence>
<protein>
    <submittedName>
        <fullName evidence="2">Uncharacterized protein</fullName>
    </submittedName>
</protein>
<keyword evidence="3" id="KW-1185">Reference proteome</keyword>
<dbReference type="RefSeq" id="WP_255240329.1">
    <property type="nucleotide sequence ID" value="NZ_CP101398.1"/>
</dbReference>
<dbReference type="Proteomes" id="UP001058236">
    <property type="component" value="Plasmid unnamed"/>
</dbReference>
<gene>
    <name evidence="2" type="ORF">NLU04_34660</name>
</gene>
<evidence type="ECO:0000313" key="3">
    <source>
        <dbReference type="Proteomes" id="UP001058236"/>
    </source>
</evidence>
<accession>A0ABY5FIZ1</accession>
<evidence type="ECO:0000256" key="1">
    <source>
        <dbReference type="SAM" id="MobiDB-lite"/>
    </source>
</evidence>
<geneLocation type="plasmid" evidence="2 3">
    <name>unnamed</name>
</geneLocation>
<feature type="region of interest" description="Disordered" evidence="1">
    <location>
        <begin position="51"/>
        <end position="72"/>
    </location>
</feature>
<dbReference type="EMBL" id="CP101398">
    <property type="protein sequence ID" value="UTR83654.1"/>
    <property type="molecule type" value="Genomic_DNA"/>
</dbReference>